<proteinExistence type="predicted"/>
<dbReference type="AlphaFoldDB" id="A0A2M7S7C7"/>
<protein>
    <submittedName>
        <fullName evidence="1">Uncharacterized protein</fullName>
    </submittedName>
</protein>
<sequence>MTQAGLLNGPKLLNAAEVLFCNRNPLKVQAAVFAGKDKLTFLDINKSEGNIFELLDKSEKYINQRINWRVQFGRLEREEVPEVPTKAVREALVNSVCHRDYTNAKENEIAIFKDRIEIYNPGDFPQGYTPQDFIKGKERSMPRNPLIAETLYKSREIEKWGSGLKRIYDECKASKVRVDFEVLKSGFLVIFYRPGEKVTKGLVEGLVERLGERLGEKLGVNESKIITLLIGDKFITITDIAKRLRISTTAVEKNLAKLKEKDLLRRIGPDKGGHWEVIEKSK</sequence>
<dbReference type="PANTHER" id="PTHR30595:SF6">
    <property type="entry name" value="SCHLAFEN ALBA-2 DOMAIN-CONTAINING PROTEIN"/>
    <property type="match status" value="1"/>
</dbReference>
<dbReference type="SUPFAM" id="SSF46785">
    <property type="entry name" value="Winged helix' DNA-binding domain"/>
    <property type="match status" value="1"/>
</dbReference>
<dbReference type="InterPro" id="IPR036390">
    <property type="entry name" value="WH_DNA-bd_sf"/>
</dbReference>
<evidence type="ECO:0000313" key="2">
    <source>
        <dbReference type="Proteomes" id="UP000229307"/>
    </source>
</evidence>
<gene>
    <name evidence="1" type="ORF">COY52_09825</name>
</gene>
<accession>A0A2M7S7C7</accession>
<dbReference type="Gene3D" id="3.30.565.60">
    <property type="match status" value="1"/>
</dbReference>
<dbReference type="Proteomes" id="UP000229307">
    <property type="component" value="Unassembled WGS sequence"/>
</dbReference>
<dbReference type="Pfam" id="PF13412">
    <property type="entry name" value="HTH_24"/>
    <property type="match status" value="1"/>
</dbReference>
<dbReference type="Pfam" id="PF13749">
    <property type="entry name" value="HATPase_c_4"/>
    <property type="match status" value="1"/>
</dbReference>
<comment type="caution">
    <text evidence="1">The sequence shown here is derived from an EMBL/GenBank/DDBJ whole genome shotgun (WGS) entry which is preliminary data.</text>
</comment>
<dbReference type="PANTHER" id="PTHR30595">
    <property type="entry name" value="GLPR-RELATED TRANSCRIPTIONAL REPRESSOR"/>
    <property type="match status" value="1"/>
</dbReference>
<organism evidence="1 2">
    <name type="scientific">Candidatus Desantisbacteria bacterium CG_4_10_14_0_8_um_filter_48_22</name>
    <dbReference type="NCBI Taxonomy" id="1974543"/>
    <lineage>
        <taxon>Bacteria</taxon>
        <taxon>Candidatus Desantisiibacteriota</taxon>
    </lineage>
</organism>
<name>A0A2M7S7C7_9BACT</name>
<dbReference type="InterPro" id="IPR038475">
    <property type="entry name" value="RecG_C_sf"/>
</dbReference>
<dbReference type="Gene3D" id="1.10.10.10">
    <property type="entry name" value="Winged helix-like DNA-binding domain superfamily/Winged helix DNA-binding domain"/>
    <property type="match status" value="1"/>
</dbReference>
<dbReference type="InterPro" id="IPR036388">
    <property type="entry name" value="WH-like_DNA-bd_sf"/>
</dbReference>
<evidence type="ECO:0000313" key="1">
    <source>
        <dbReference type="EMBL" id="PIZ15432.1"/>
    </source>
</evidence>
<reference evidence="2" key="1">
    <citation type="submission" date="2017-09" db="EMBL/GenBank/DDBJ databases">
        <title>Depth-based differentiation of microbial function through sediment-hosted aquifers and enrichment of novel symbionts in the deep terrestrial subsurface.</title>
        <authorList>
            <person name="Probst A.J."/>
            <person name="Ladd B."/>
            <person name="Jarett J.K."/>
            <person name="Geller-Mcgrath D.E."/>
            <person name="Sieber C.M.K."/>
            <person name="Emerson J.B."/>
            <person name="Anantharaman K."/>
            <person name="Thomas B.C."/>
            <person name="Malmstrom R."/>
            <person name="Stieglmeier M."/>
            <person name="Klingl A."/>
            <person name="Woyke T."/>
            <person name="Ryan C.M."/>
            <person name="Banfield J.F."/>
        </authorList>
    </citation>
    <scope>NUCLEOTIDE SEQUENCE [LARGE SCALE GENOMIC DNA]</scope>
</reference>
<dbReference type="EMBL" id="PFMR01000263">
    <property type="protein sequence ID" value="PIZ15432.1"/>
    <property type="molecule type" value="Genomic_DNA"/>
</dbReference>